<evidence type="ECO:0000256" key="5">
    <source>
        <dbReference type="ARBA" id="ARBA00022523"/>
    </source>
</evidence>
<feature type="signal peptide" evidence="13">
    <location>
        <begin position="1"/>
        <end position="23"/>
    </location>
</feature>
<organism evidence="15 16">
    <name type="scientific">Fraxinus pennsylvanica</name>
    <dbReference type="NCBI Taxonomy" id="56036"/>
    <lineage>
        <taxon>Eukaryota</taxon>
        <taxon>Viridiplantae</taxon>
        <taxon>Streptophyta</taxon>
        <taxon>Embryophyta</taxon>
        <taxon>Tracheophyta</taxon>
        <taxon>Spermatophyta</taxon>
        <taxon>Magnoliopsida</taxon>
        <taxon>eudicotyledons</taxon>
        <taxon>Gunneridae</taxon>
        <taxon>Pentapetalae</taxon>
        <taxon>asterids</taxon>
        <taxon>lamiids</taxon>
        <taxon>Lamiales</taxon>
        <taxon>Oleaceae</taxon>
        <taxon>Oleeae</taxon>
        <taxon>Fraxinus</taxon>
    </lineage>
</organism>
<evidence type="ECO:0000256" key="9">
    <source>
        <dbReference type="ARBA" id="ARBA00023180"/>
    </source>
</evidence>
<evidence type="ECO:0000256" key="11">
    <source>
        <dbReference type="PIRSR" id="PIRSR601929-1"/>
    </source>
</evidence>
<dbReference type="InterPro" id="IPR006045">
    <property type="entry name" value="Cupin_1"/>
</dbReference>
<feature type="chain" id="PRO_5041782582" description="Germin-like protein" evidence="13">
    <location>
        <begin position="24"/>
        <end position="205"/>
    </location>
</feature>
<evidence type="ECO:0000256" key="13">
    <source>
        <dbReference type="RuleBase" id="RU366015"/>
    </source>
</evidence>
<feature type="domain" description="Cupin type-1" evidence="14">
    <location>
        <begin position="50"/>
        <end position="197"/>
    </location>
</feature>
<comment type="function">
    <text evidence="1">May play a role in plant defense. Probably has no oxalate oxidase activity even if the active site is conserved.</text>
</comment>
<dbReference type="SMART" id="SM00835">
    <property type="entry name" value="Cupin_1"/>
    <property type="match status" value="1"/>
</dbReference>
<dbReference type="Gene3D" id="2.60.120.10">
    <property type="entry name" value="Jelly Rolls"/>
    <property type="match status" value="1"/>
</dbReference>
<proteinExistence type="inferred from homology"/>
<evidence type="ECO:0000256" key="6">
    <source>
        <dbReference type="ARBA" id="ARBA00022525"/>
    </source>
</evidence>
<keyword evidence="5 13" id="KW-0052">Apoplast</keyword>
<dbReference type="CDD" id="cd02241">
    <property type="entry name" value="cupin_OxOx"/>
    <property type="match status" value="1"/>
</dbReference>
<sequence>MALLRFILFFLAVSLVTLQVTLAGDADILSDFIPPSNTTMPLDGSFFTYTGLRAITDPNMPPDFKVFKASMAEFPALNGQSVSFAVLMYPPGTVNPPHTHPRASELLFLLAGSLEVGFVNTTNKLFNQTLQEGDIFVFPKGLMHFQYNRDEKTPAVAVSAFGSASAGTVSIPSAVFNTSIYDPVLAASFKTDIVTIKRLKYGLSQ</sequence>
<evidence type="ECO:0000256" key="7">
    <source>
        <dbReference type="ARBA" id="ARBA00022723"/>
    </source>
</evidence>
<protein>
    <recommendedName>
        <fullName evidence="13">Germin-like protein</fullName>
    </recommendedName>
</protein>
<feature type="binding site" evidence="12">
    <location>
        <position position="105"/>
    </location>
    <ligand>
        <name>Mn(2+)</name>
        <dbReference type="ChEBI" id="CHEBI:29035"/>
    </ligand>
</feature>
<evidence type="ECO:0000256" key="10">
    <source>
        <dbReference type="ARBA" id="ARBA00023211"/>
    </source>
</evidence>
<dbReference type="GO" id="GO:0048046">
    <property type="term" value="C:apoplast"/>
    <property type="evidence" value="ECO:0007669"/>
    <property type="project" value="UniProtKB-SubCell"/>
</dbReference>
<feature type="binding site" evidence="12">
    <location>
        <position position="98"/>
    </location>
    <ligand>
        <name>Mn(2+)</name>
        <dbReference type="ChEBI" id="CHEBI:29035"/>
    </ligand>
</feature>
<dbReference type="Pfam" id="PF00190">
    <property type="entry name" value="Cupin_1"/>
    <property type="match status" value="1"/>
</dbReference>
<keyword evidence="16" id="KW-1185">Reference proteome</keyword>
<feature type="binding site" evidence="11">
    <location>
        <position position="105"/>
    </location>
    <ligand>
        <name>oxalate</name>
        <dbReference type="ChEBI" id="CHEBI:30623"/>
    </ligand>
</feature>
<keyword evidence="9" id="KW-0325">Glycoprotein</keyword>
<feature type="binding site" evidence="11">
    <location>
        <position position="95"/>
    </location>
    <ligand>
        <name>oxalate</name>
        <dbReference type="ChEBI" id="CHEBI:30623"/>
    </ligand>
</feature>
<evidence type="ECO:0000256" key="2">
    <source>
        <dbReference type="ARBA" id="ARBA00004271"/>
    </source>
</evidence>
<keyword evidence="6 13" id="KW-0964">Secreted</keyword>
<comment type="subcellular location">
    <subcellularLocation>
        <location evidence="2 13">Secreted</location>
        <location evidence="2 13">Extracellular space</location>
        <location evidence="2 13">Apoplast</location>
    </subcellularLocation>
</comment>
<keyword evidence="7 11" id="KW-0479">Metal-binding</keyword>
<evidence type="ECO:0000256" key="8">
    <source>
        <dbReference type="ARBA" id="ARBA00022729"/>
    </source>
</evidence>
<evidence type="ECO:0000256" key="4">
    <source>
        <dbReference type="ARBA" id="ARBA00011268"/>
    </source>
</evidence>
<dbReference type="InterPro" id="IPR001929">
    <property type="entry name" value="Germin"/>
</dbReference>
<dbReference type="AlphaFoldDB" id="A0AAD1ZTT3"/>
<evidence type="ECO:0000313" key="15">
    <source>
        <dbReference type="EMBL" id="CAI9773062.1"/>
    </source>
</evidence>
<dbReference type="PRINTS" id="PR00325">
    <property type="entry name" value="GERMIN"/>
</dbReference>
<dbReference type="Proteomes" id="UP000834106">
    <property type="component" value="Chromosome 12"/>
</dbReference>
<accession>A0AAD1ZTT3</accession>
<dbReference type="PANTHER" id="PTHR31238">
    <property type="entry name" value="GERMIN-LIKE PROTEIN SUBFAMILY 3 MEMBER 3"/>
    <property type="match status" value="1"/>
</dbReference>
<evidence type="ECO:0000256" key="1">
    <source>
        <dbReference type="ARBA" id="ARBA00003629"/>
    </source>
</evidence>
<feature type="binding site" evidence="11">
    <location>
        <position position="100"/>
    </location>
    <ligand>
        <name>oxalate</name>
        <dbReference type="ChEBI" id="CHEBI:30623"/>
    </ligand>
</feature>
<dbReference type="GO" id="GO:0030145">
    <property type="term" value="F:manganese ion binding"/>
    <property type="evidence" value="ECO:0007669"/>
    <property type="project" value="UniProtKB-UniRule"/>
</dbReference>
<evidence type="ECO:0000313" key="16">
    <source>
        <dbReference type="Proteomes" id="UP000834106"/>
    </source>
</evidence>
<dbReference type="EMBL" id="OU503047">
    <property type="protein sequence ID" value="CAI9773062.1"/>
    <property type="molecule type" value="Genomic_DNA"/>
</dbReference>
<dbReference type="InterPro" id="IPR011051">
    <property type="entry name" value="RmlC_Cupin_sf"/>
</dbReference>
<evidence type="ECO:0000259" key="14">
    <source>
        <dbReference type="SMART" id="SM00835"/>
    </source>
</evidence>
<evidence type="ECO:0000256" key="3">
    <source>
        <dbReference type="ARBA" id="ARBA00007456"/>
    </source>
</evidence>
<gene>
    <name evidence="15" type="ORF">FPE_LOCUS20492</name>
</gene>
<reference evidence="15" key="1">
    <citation type="submission" date="2023-05" db="EMBL/GenBank/DDBJ databases">
        <authorList>
            <person name="Huff M."/>
        </authorList>
    </citation>
    <scope>NUCLEOTIDE SEQUENCE</scope>
</reference>
<dbReference type="FunFam" id="2.60.120.10:FF:000098">
    <property type="entry name" value="Germin-like protein 9-3"/>
    <property type="match status" value="1"/>
</dbReference>
<dbReference type="SUPFAM" id="SSF51182">
    <property type="entry name" value="RmlC-like cupins"/>
    <property type="match status" value="1"/>
</dbReference>
<name>A0AAD1ZTT3_9LAMI</name>
<feature type="binding site" evidence="12">
    <location>
        <position position="100"/>
    </location>
    <ligand>
        <name>Mn(2+)</name>
        <dbReference type="ChEBI" id="CHEBI:29035"/>
    </ligand>
</feature>
<keyword evidence="10 11" id="KW-0464">Manganese</keyword>
<keyword evidence="8 13" id="KW-0732">Signal</keyword>
<feature type="binding site" evidence="12">
    <location>
        <position position="144"/>
    </location>
    <ligand>
        <name>Mn(2+)</name>
        <dbReference type="ChEBI" id="CHEBI:29035"/>
    </ligand>
</feature>
<comment type="similarity">
    <text evidence="3 13">Belongs to the germin family.</text>
</comment>
<dbReference type="InterPro" id="IPR014710">
    <property type="entry name" value="RmlC-like_jellyroll"/>
</dbReference>
<comment type="subunit">
    <text evidence="4">Oligomer (believed to be a pentamer but probably hexamer).</text>
</comment>
<evidence type="ECO:0000256" key="12">
    <source>
        <dbReference type="PIRSR" id="PIRSR601929-2"/>
    </source>
</evidence>